<sequence>MYSSSRAIFLFSFEVIHDESTIGGNNVINTLGCLRQVNCLLGNTSDDTRTRVIRNYTFNHFSILELDYWLKPSSL</sequence>
<reference evidence="1 3" key="1">
    <citation type="journal article" date="2017" name="Nature">
        <title>The sunflower genome provides insights into oil metabolism, flowering and Asterid evolution.</title>
        <authorList>
            <person name="Badouin H."/>
            <person name="Gouzy J."/>
            <person name="Grassa C.J."/>
            <person name="Murat F."/>
            <person name="Staton S.E."/>
            <person name="Cottret L."/>
            <person name="Lelandais-Briere C."/>
            <person name="Owens G.L."/>
            <person name="Carrere S."/>
            <person name="Mayjonade B."/>
            <person name="Legrand L."/>
            <person name="Gill N."/>
            <person name="Kane N.C."/>
            <person name="Bowers J.E."/>
            <person name="Hubner S."/>
            <person name="Bellec A."/>
            <person name="Berard A."/>
            <person name="Berges H."/>
            <person name="Blanchet N."/>
            <person name="Boniface M.C."/>
            <person name="Brunel D."/>
            <person name="Catrice O."/>
            <person name="Chaidir N."/>
            <person name="Claudel C."/>
            <person name="Donnadieu C."/>
            <person name="Faraut T."/>
            <person name="Fievet G."/>
            <person name="Helmstetter N."/>
            <person name="King M."/>
            <person name="Knapp S.J."/>
            <person name="Lai Z."/>
            <person name="Le Paslier M.C."/>
            <person name="Lippi Y."/>
            <person name="Lorenzon L."/>
            <person name="Mandel J.R."/>
            <person name="Marage G."/>
            <person name="Marchand G."/>
            <person name="Marquand E."/>
            <person name="Bret-Mestries E."/>
            <person name="Morien E."/>
            <person name="Nambeesan S."/>
            <person name="Nguyen T."/>
            <person name="Pegot-Espagnet P."/>
            <person name="Pouilly N."/>
            <person name="Raftis F."/>
            <person name="Sallet E."/>
            <person name="Schiex T."/>
            <person name="Thomas J."/>
            <person name="Vandecasteele C."/>
            <person name="Vares D."/>
            <person name="Vear F."/>
            <person name="Vautrin S."/>
            <person name="Crespi M."/>
            <person name="Mangin B."/>
            <person name="Burke J.M."/>
            <person name="Salse J."/>
            <person name="Munos S."/>
            <person name="Vincourt P."/>
            <person name="Rieseberg L.H."/>
            <person name="Langlade N.B."/>
        </authorList>
    </citation>
    <scope>NUCLEOTIDE SEQUENCE [LARGE SCALE GENOMIC DNA]</scope>
    <source>
        <strain evidence="3">cv. SF193</strain>
        <tissue evidence="1">Leaves</tissue>
    </source>
</reference>
<organism evidence="2 3">
    <name type="scientific">Helianthus annuus</name>
    <name type="common">Common sunflower</name>
    <dbReference type="NCBI Taxonomy" id="4232"/>
    <lineage>
        <taxon>Eukaryota</taxon>
        <taxon>Viridiplantae</taxon>
        <taxon>Streptophyta</taxon>
        <taxon>Embryophyta</taxon>
        <taxon>Tracheophyta</taxon>
        <taxon>Spermatophyta</taxon>
        <taxon>Magnoliopsida</taxon>
        <taxon>eudicotyledons</taxon>
        <taxon>Gunneridae</taxon>
        <taxon>Pentapetalae</taxon>
        <taxon>asterids</taxon>
        <taxon>campanulids</taxon>
        <taxon>Asterales</taxon>
        <taxon>Asteraceae</taxon>
        <taxon>Asteroideae</taxon>
        <taxon>Heliantheae alliance</taxon>
        <taxon>Heliantheae</taxon>
        <taxon>Helianthus</taxon>
    </lineage>
</organism>
<reference evidence="1" key="3">
    <citation type="submission" date="2020-06" db="EMBL/GenBank/DDBJ databases">
        <title>Helianthus annuus Genome sequencing and assembly Release 2.</title>
        <authorList>
            <person name="Gouzy J."/>
            <person name="Langlade N."/>
            <person name="Munos S."/>
        </authorList>
    </citation>
    <scope>NUCLEOTIDE SEQUENCE</scope>
    <source>
        <tissue evidence="1">Leaves</tissue>
    </source>
</reference>
<name>A0A251URI8_HELAN</name>
<protein>
    <submittedName>
        <fullName evidence="2">Uncharacterized protein</fullName>
    </submittedName>
</protein>
<accession>A0A251URI8</accession>
<proteinExistence type="predicted"/>
<keyword evidence="3" id="KW-1185">Reference proteome</keyword>
<evidence type="ECO:0000313" key="3">
    <source>
        <dbReference type="Proteomes" id="UP000215914"/>
    </source>
</evidence>
<evidence type="ECO:0000313" key="2">
    <source>
        <dbReference type="EMBL" id="OTG24941.1"/>
    </source>
</evidence>
<dbReference type="AlphaFoldDB" id="A0A251URI8"/>
<dbReference type="InParanoid" id="A0A251URI8"/>
<dbReference type="Gramene" id="mRNA:HanXRQr2_Chr05g0201441">
    <property type="protein sequence ID" value="mRNA:HanXRQr2_Chr05g0201441"/>
    <property type="gene ID" value="HanXRQr2_Chr05g0201441"/>
</dbReference>
<gene>
    <name evidence="2" type="ORF">HannXRQ_Chr05g0142241</name>
    <name evidence="1" type="ORF">HanXRQr2_Chr05g0201441</name>
</gene>
<reference evidence="2" key="2">
    <citation type="submission" date="2017-02" db="EMBL/GenBank/DDBJ databases">
        <title>Sunflower complete genome.</title>
        <authorList>
            <person name="Langlade N."/>
            <person name="Munos S."/>
        </authorList>
    </citation>
    <scope>NUCLEOTIDE SEQUENCE [LARGE SCALE GENOMIC DNA]</scope>
    <source>
        <tissue evidence="2">Leaves</tissue>
    </source>
</reference>
<dbReference type="EMBL" id="MNCJ02000320">
    <property type="protein sequence ID" value="KAF5804805.1"/>
    <property type="molecule type" value="Genomic_DNA"/>
</dbReference>
<evidence type="ECO:0000313" key="1">
    <source>
        <dbReference type="EMBL" id="KAF5804805.1"/>
    </source>
</evidence>
<dbReference type="EMBL" id="CM007894">
    <property type="protein sequence ID" value="OTG24941.1"/>
    <property type="molecule type" value="Genomic_DNA"/>
</dbReference>
<dbReference type="Proteomes" id="UP000215914">
    <property type="component" value="Chromosome 5"/>
</dbReference>